<dbReference type="PROSITE" id="PS50931">
    <property type="entry name" value="HTH_LYSR"/>
    <property type="match status" value="1"/>
</dbReference>
<dbReference type="InterPro" id="IPR036388">
    <property type="entry name" value="WH-like_DNA-bd_sf"/>
</dbReference>
<sequence length="296" mass="32521">MDLRHLRYFVAVGEELHFRRAAERVHIAQPALSIQIKALEEYLGGTLILRNNRRVELTEAGRHFLDQARSILRQIDDATRSTRRALRGETGFLRIAYSGNAAETGTLARAVRAFRQRFADVEVSVMEMDPPSQLDALLRGDIQAALMTTLSKTLPPGITVMRLGAWPLRLVLPDNHLLAQKQRIRIDDIRHEPFVVYATHEGDDGTSVFRHVAGFTPVVAHRVTSAIMVTALVGAGLGLGMLPESMEKSALQAGSVLRPIAGIETAMDVSLATLEATPDPVTRQFISTTKATFALG</sequence>
<evidence type="ECO:0000256" key="3">
    <source>
        <dbReference type="ARBA" id="ARBA00023125"/>
    </source>
</evidence>
<comment type="caution">
    <text evidence="7">The sequence shown here is derived from an EMBL/GenBank/DDBJ whole genome shotgun (WGS) entry which is preliminary data.</text>
</comment>
<feature type="domain" description="HTH lysR-type" evidence="6">
    <location>
        <begin position="1"/>
        <end position="58"/>
    </location>
</feature>
<reference evidence="7 8" key="1">
    <citation type="submission" date="2022-02" db="EMBL/GenBank/DDBJ databases">
        <title>Description of Brenneria tiliae sp. nov. isolated from symptomatic Tilia x moltkei and Tilia x europaea trees in the UK.</title>
        <authorList>
            <person name="Kile H."/>
        </authorList>
    </citation>
    <scope>NUCLEOTIDE SEQUENCE [LARGE SCALE GENOMIC DNA]</scope>
    <source>
        <strain evidence="7 8">MC1SB4.1</strain>
    </source>
</reference>
<dbReference type="InterPro" id="IPR036390">
    <property type="entry name" value="WH_DNA-bd_sf"/>
</dbReference>
<keyword evidence="8" id="KW-1185">Reference proteome</keyword>
<dbReference type="Gene3D" id="1.10.10.10">
    <property type="entry name" value="Winged helix-like DNA-binding domain superfamily/Winged helix DNA-binding domain"/>
    <property type="match status" value="1"/>
</dbReference>
<dbReference type="SUPFAM" id="SSF53850">
    <property type="entry name" value="Periplasmic binding protein-like II"/>
    <property type="match status" value="1"/>
</dbReference>
<evidence type="ECO:0000259" key="5">
    <source>
        <dbReference type="PROSITE" id="PS50885"/>
    </source>
</evidence>
<dbReference type="Proteomes" id="UP001203069">
    <property type="component" value="Unassembled WGS sequence"/>
</dbReference>
<dbReference type="Pfam" id="PF00126">
    <property type="entry name" value="HTH_1"/>
    <property type="match status" value="1"/>
</dbReference>
<dbReference type="RefSeq" id="WP_249246079.1">
    <property type="nucleotide sequence ID" value="NZ_JAKPBZ010000115.1"/>
</dbReference>
<keyword evidence="2" id="KW-0805">Transcription regulation</keyword>
<protein>
    <submittedName>
        <fullName evidence="7">LysR substrate-binding domain-containing protein</fullName>
    </submittedName>
</protein>
<keyword evidence="3" id="KW-0238">DNA-binding</keyword>
<keyword evidence="4" id="KW-0804">Transcription</keyword>
<dbReference type="Gene3D" id="3.40.190.10">
    <property type="entry name" value="Periplasmic binding protein-like II"/>
    <property type="match status" value="2"/>
</dbReference>
<name>A0ABT0MYV9_9GAMM</name>
<dbReference type="CDD" id="cd08414">
    <property type="entry name" value="PBP2_LTTR_aromatics_like"/>
    <property type="match status" value="1"/>
</dbReference>
<dbReference type="PRINTS" id="PR00039">
    <property type="entry name" value="HTHLYSR"/>
</dbReference>
<evidence type="ECO:0000313" key="8">
    <source>
        <dbReference type="Proteomes" id="UP001203069"/>
    </source>
</evidence>
<dbReference type="SUPFAM" id="SSF46785">
    <property type="entry name" value="Winged helix' DNA-binding domain"/>
    <property type="match status" value="1"/>
</dbReference>
<evidence type="ECO:0000313" key="7">
    <source>
        <dbReference type="EMBL" id="MCL2895043.1"/>
    </source>
</evidence>
<accession>A0ABT0MYV9</accession>
<gene>
    <name evidence="7" type="ORF">MFP26_20455</name>
</gene>
<comment type="similarity">
    <text evidence="1">Belongs to the LysR transcriptional regulatory family.</text>
</comment>
<proteinExistence type="inferred from homology"/>
<evidence type="ECO:0000259" key="6">
    <source>
        <dbReference type="PROSITE" id="PS50931"/>
    </source>
</evidence>
<dbReference type="InterPro" id="IPR003660">
    <property type="entry name" value="HAMP_dom"/>
</dbReference>
<evidence type="ECO:0000256" key="4">
    <source>
        <dbReference type="ARBA" id="ARBA00023163"/>
    </source>
</evidence>
<dbReference type="InterPro" id="IPR000847">
    <property type="entry name" value="LysR_HTH_N"/>
</dbReference>
<organism evidence="7 8">
    <name type="scientific">Brenneria tiliae</name>
    <dbReference type="NCBI Taxonomy" id="2914984"/>
    <lineage>
        <taxon>Bacteria</taxon>
        <taxon>Pseudomonadati</taxon>
        <taxon>Pseudomonadota</taxon>
        <taxon>Gammaproteobacteria</taxon>
        <taxon>Enterobacterales</taxon>
        <taxon>Pectobacteriaceae</taxon>
        <taxon>Brenneria</taxon>
    </lineage>
</organism>
<dbReference type="Pfam" id="PF03466">
    <property type="entry name" value="LysR_substrate"/>
    <property type="match status" value="1"/>
</dbReference>
<evidence type="ECO:0000256" key="1">
    <source>
        <dbReference type="ARBA" id="ARBA00009437"/>
    </source>
</evidence>
<dbReference type="PANTHER" id="PTHR30346">
    <property type="entry name" value="TRANSCRIPTIONAL DUAL REGULATOR HCAR-RELATED"/>
    <property type="match status" value="1"/>
</dbReference>
<feature type="domain" description="HAMP" evidence="5">
    <location>
        <begin position="69"/>
        <end position="123"/>
    </location>
</feature>
<dbReference type="PANTHER" id="PTHR30346:SF0">
    <property type="entry name" value="HCA OPERON TRANSCRIPTIONAL ACTIVATOR HCAR"/>
    <property type="match status" value="1"/>
</dbReference>
<evidence type="ECO:0000256" key="2">
    <source>
        <dbReference type="ARBA" id="ARBA00023015"/>
    </source>
</evidence>
<dbReference type="PROSITE" id="PS50885">
    <property type="entry name" value="HAMP"/>
    <property type="match status" value="1"/>
</dbReference>
<dbReference type="EMBL" id="JAKPBZ010000115">
    <property type="protein sequence ID" value="MCL2895043.1"/>
    <property type="molecule type" value="Genomic_DNA"/>
</dbReference>
<dbReference type="InterPro" id="IPR005119">
    <property type="entry name" value="LysR_subst-bd"/>
</dbReference>